<protein>
    <recommendedName>
        <fullName evidence="6">DWNN domain-containing protein</fullName>
    </recommendedName>
</protein>
<comment type="subcellular location">
    <subcellularLocation>
        <location evidence="1">Nucleus</location>
    </subcellularLocation>
</comment>
<dbReference type="SMART" id="SM01180">
    <property type="entry name" value="DWNN"/>
    <property type="match status" value="1"/>
</dbReference>
<accession>A0A8C4XCU1</accession>
<dbReference type="InterPro" id="IPR014891">
    <property type="entry name" value="DWNN_domain"/>
</dbReference>
<evidence type="ECO:0000313" key="7">
    <source>
        <dbReference type="Ensembl" id="ENSECRP00000022505.1"/>
    </source>
</evidence>
<feature type="domain" description="DWNN" evidence="6">
    <location>
        <begin position="4"/>
        <end position="76"/>
    </location>
</feature>
<keyword evidence="3" id="KW-0863">Zinc-finger</keyword>
<dbReference type="Pfam" id="PF08783">
    <property type="entry name" value="DWNN"/>
    <property type="match status" value="1"/>
</dbReference>
<keyword evidence="2" id="KW-0479">Metal-binding</keyword>
<evidence type="ECO:0000256" key="1">
    <source>
        <dbReference type="ARBA" id="ARBA00004123"/>
    </source>
</evidence>
<reference evidence="7" key="2">
    <citation type="submission" date="2025-08" db="UniProtKB">
        <authorList>
            <consortium name="Ensembl"/>
        </authorList>
    </citation>
    <scope>IDENTIFICATION</scope>
</reference>
<dbReference type="GO" id="GO:0006397">
    <property type="term" value="P:mRNA processing"/>
    <property type="evidence" value="ECO:0007669"/>
    <property type="project" value="InterPro"/>
</dbReference>
<sequence length="130" mass="14185">MSAVHYKFASSLVHSTVTFTGLGISVAELREEIMKKQGLTSAHSVLVIINAETNEEYIDDAAQIPRNSSVIVRRIPGSGFKGAHNTHFLLRNWVGTKTCTYCGSPGPTLPTPALRQIIVMCQLISTMLQN</sequence>
<reference evidence="7" key="3">
    <citation type="submission" date="2025-09" db="UniProtKB">
        <authorList>
            <consortium name="Ensembl"/>
        </authorList>
    </citation>
    <scope>IDENTIFICATION</scope>
</reference>
<dbReference type="GO" id="GO:0005634">
    <property type="term" value="C:nucleus"/>
    <property type="evidence" value="ECO:0007669"/>
    <property type="project" value="UniProtKB-SubCell"/>
</dbReference>
<evidence type="ECO:0000313" key="8">
    <source>
        <dbReference type="Proteomes" id="UP000694620"/>
    </source>
</evidence>
<proteinExistence type="predicted"/>
<keyword evidence="8" id="KW-1185">Reference proteome</keyword>
<dbReference type="GO" id="GO:0008270">
    <property type="term" value="F:zinc ion binding"/>
    <property type="evidence" value="ECO:0007669"/>
    <property type="project" value="UniProtKB-KW"/>
</dbReference>
<keyword evidence="4" id="KW-0862">Zinc</keyword>
<dbReference type="Ensembl" id="ENSECRT00000022985.1">
    <property type="protein sequence ID" value="ENSECRP00000022505.1"/>
    <property type="gene ID" value="ENSECRG00000015208.1"/>
</dbReference>
<dbReference type="PANTHER" id="PTHR15439:SF0">
    <property type="entry name" value="CELL DIVISION CYCLE AND APOPTOSIS REGULATOR PROTEIN 1-RELATED"/>
    <property type="match status" value="1"/>
</dbReference>
<dbReference type="InterPro" id="IPR033489">
    <property type="entry name" value="RBBP6"/>
</dbReference>
<dbReference type="Proteomes" id="UP000694620">
    <property type="component" value="Chromosome 16"/>
</dbReference>
<evidence type="ECO:0000256" key="3">
    <source>
        <dbReference type="ARBA" id="ARBA00022771"/>
    </source>
</evidence>
<dbReference type="AlphaFoldDB" id="A0A8C4XCU1"/>
<evidence type="ECO:0000256" key="5">
    <source>
        <dbReference type="ARBA" id="ARBA00023242"/>
    </source>
</evidence>
<evidence type="ECO:0000256" key="4">
    <source>
        <dbReference type="ARBA" id="ARBA00022833"/>
    </source>
</evidence>
<dbReference type="GO" id="GO:0061630">
    <property type="term" value="F:ubiquitin protein ligase activity"/>
    <property type="evidence" value="ECO:0007669"/>
    <property type="project" value="InterPro"/>
</dbReference>
<evidence type="ECO:0000256" key="2">
    <source>
        <dbReference type="ARBA" id="ARBA00022723"/>
    </source>
</evidence>
<keyword evidence="5" id="KW-0539">Nucleus</keyword>
<dbReference type="GO" id="GO:0016567">
    <property type="term" value="P:protein ubiquitination"/>
    <property type="evidence" value="ECO:0007669"/>
    <property type="project" value="InterPro"/>
</dbReference>
<dbReference type="PANTHER" id="PTHR15439">
    <property type="entry name" value="RETINOBLASTOMA-BINDING PROTEIN 6"/>
    <property type="match status" value="1"/>
</dbReference>
<evidence type="ECO:0000259" key="6">
    <source>
        <dbReference type="PROSITE" id="PS51282"/>
    </source>
</evidence>
<dbReference type="Gene3D" id="3.10.20.90">
    <property type="entry name" value="Phosphatidylinositol 3-kinase Catalytic Subunit, Chain A, domain 1"/>
    <property type="match status" value="1"/>
</dbReference>
<organism evidence="7 8">
    <name type="scientific">Erpetoichthys calabaricus</name>
    <name type="common">Rope fish</name>
    <name type="synonym">Calamoichthys calabaricus</name>
    <dbReference type="NCBI Taxonomy" id="27687"/>
    <lineage>
        <taxon>Eukaryota</taxon>
        <taxon>Metazoa</taxon>
        <taxon>Chordata</taxon>
        <taxon>Craniata</taxon>
        <taxon>Vertebrata</taxon>
        <taxon>Euteleostomi</taxon>
        <taxon>Actinopterygii</taxon>
        <taxon>Polypteriformes</taxon>
        <taxon>Polypteridae</taxon>
        <taxon>Erpetoichthys</taxon>
    </lineage>
</organism>
<name>A0A8C4XCU1_ERPCA</name>
<dbReference type="GeneTree" id="ENSGT00940000159365"/>
<dbReference type="GO" id="GO:0006511">
    <property type="term" value="P:ubiquitin-dependent protein catabolic process"/>
    <property type="evidence" value="ECO:0007669"/>
    <property type="project" value="TreeGrafter"/>
</dbReference>
<dbReference type="PROSITE" id="PS51282">
    <property type="entry name" value="DWNN"/>
    <property type="match status" value="1"/>
</dbReference>
<reference evidence="7" key="1">
    <citation type="submission" date="2021-06" db="EMBL/GenBank/DDBJ databases">
        <authorList>
            <consortium name="Wellcome Sanger Institute Data Sharing"/>
        </authorList>
    </citation>
    <scope>NUCLEOTIDE SEQUENCE [LARGE SCALE GENOMIC DNA]</scope>
</reference>